<evidence type="ECO:0000313" key="2">
    <source>
        <dbReference type="EMBL" id="MBC2383005.1"/>
    </source>
</evidence>
<feature type="chain" id="PRO_5031205830" description="Lipoprotein" evidence="1">
    <location>
        <begin position="20"/>
        <end position="455"/>
    </location>
</feature>
<dbReference type="EMBL" id="JAAXCY010000014">
    <property type="protein sequence ID" value="MBC2410079.1"/>
    <property type="molecule type" value="Genomic_DNA"/>
</dbReference>
<gene>
    <name evidence="2" type="ORF">HF209_18845</name>
    <name evidence="3" type="ORF">HF257_29060</name>
</gene>
<accession>A0A7X1E1U9</accession>
<protein>
    <recommendedName>
        <fullName evidence="6">Lipoprotein</fullName>
    </recommendedName>
</protein>
<dbReference type="Proteomes" id="UP000520513">
    <property type="component" value="Unassembled WGS sequence"/>
</dbReference>
<evidence type="ECO:0000256" key="1">
    <source>
        <dbReference type="SAM" id="SignalP"/>
    </source>
</evidence>
<keyword evidence="5" id="KW-1185">Reference proteome</keyword>
<name>A0A7X1E1U9_9PSED</name>
<feature type="signal peptide" evidence="1">
    <location>
        <begin position="1"/>
        <end position="19"/>
    </location>
</feature>
<dbReference type="Proteomes" id="UP000534677">
    <property type="component" value="Unassembled WGS sequence"/>
</dbReference>
<evidence type="ECO:0008006" key="6">
    <source>
        <dbReference type="Google" id="ProtNLM"/>
    </source>
</evidence>
<reference evidence="4 5" key="1">
    <citation type="submission" date="2020-04" db="EMBL/GenBank/DDBJ databases">
        <title>Pseudomonas crami sp. nov., a novel proteolytic bacterial species isolated from cream.</title>
        <authorList>
            <person name="Hofmann K."/>
            <person name="Woller A."/>
            <person name="Huptas C."/>
            <person name="Wenning M."/>
            <person name="Scherer S."/>
            <person name="Doll E.V."/>
        </authorList>
    </citation>
    <scope>NUCLEOTIDE SEQUENCE [LARGE SCALE GENOMIC DNA]</scope>
    <source>
        <strain evidence="2 5">WS 5096</strain>
        <strain evidence="3 4">WS 5106</strain>
    </source>
</reference>
<comment type="caution">
    <text evidence="3">The sequence shown here is derived from an EMBL/GenBank/DDBJ whole genome shotgun (WGS) entry which is preliminary data.</text>
</comment>
<keyword evidence="1" id="KW-0732">Signal</keyword>
<evidence type="ECO:0000313" key="3">
    <source>
        <dbReference type="EMBL" id="MBC2410079.1"/>
    </source>
</evidence>
<dbReference type="AlphaFoldDB" id="A0A7X1E1U9"/>
<evidence type="ECO:0000313" key="5">
    <source>
        <dbReference type="Proteomes" id="UP000534677"/>
    </source>
</evidence>
<evidence type="ECO:0000313" key="4">
    <source>
        <dbReference type="Proteomes" id="UP000520513"/>
    </source>
</evidence>
<proteinExistence type="predicted"/>
<dbReference type="EMBL" id="JAAXCZ010000009">
    <property type="protein sequence ID" value="MBC2383005.1"/>
    <property type="molecule type" value="Genomic_DNA"/>
</dbReference>
<organism evidence="3 4">
    <name type="scientific">Pseudomonas cremoris</name>
    <dbReference type="NCBI Taxonomy" id="2724178"/>
    <lineage>
        <taxon>Bacteria</taxon>
        <taxon>Pseudomonadati</taxon>
        <taxon>Pseudomonadota</taxon>
        <taxon>Gammaproteobacteria</taxon>
        <taxon>Pseudomonadales</taxon>
        <taxon>Pseudomonadaceae</taxon>
        <taxon>Pseudomonas</taxon>
    </lineage>
</organism>
<sequence length="455" mass="50021">MRMIKMLVLWALLPAIADAATNRRATISNAAYVERMASASAAAWPRLAKMERLKKQTGFYAEAQILIYDGVAAWLINANGYRSIAVEPVHALGLASDYKTFKQLVWEGRPTVYIGLGQSVSEEEAQHMLNNPNAVPDLFGLATHEAFHLFGQADWRLGTGSRSVRYPANPIPRQYRQHLISALYASLQGDAEALGKARYWYDRWQTEFALEAQEIHYYDIIEGTAEYIEGLARRFASGVADTPEAWARSVMERFPSAAVLSVDGESYALGALAIYLLDRMDAAGWQAVIEGQPPTQRLLASVAQIVDVPDAALSQRIAQEVSARNQRLKAVIDPVVAQLTRSDTVRLLVPMASVAGSISLSGSYQVEQVPEELFVDLQARFSPSDGQITFDGATVALTVSESCGEEGGFVVVPFAARDFPVEQAGRLRLKKRGLEIDVPFPDKGKGNENVWCVRV</sequence>
<dbReference type="RefSeq" id="WP_185708853.1">
    <property type="nucleotide sequence ID" value="NZ_JAAXCY010000014.1"/>
</dbReference>